<gene>
    <name evidence="5" type="ORF">LJ207_09780</name>
</gene>
<dbReference type="Pfam" id="PF13487">
    <property type="entry name" value="HD_5"/>
    <property type="match status" value="1"/>
</dbReference>
<dbReference type="CDD" id="cd00077">
    <property type="entry name" value="HDc"/>
    <property type="match status" value="1"/>
</dbReference>
<feature type="domain" description="HD-GYP" evidence="4">
    <location>
        <begin position="277"/>
        <end position="472"/>
    </location>
</feature>
<dbReference type="RefSeq" id="WP_229346313.1">
    <property type="nucleotide sequence ID" value="NZ_JAJFAT010000014.1"/>
</dbReference>
<evidence type="ECO:0000259" key="4">
    <source>
        <dbReference type="PROSITE" id="PS51832"/>
    </source>
</evidence>
<feature type="domain" description="PAS" evidence="3">
    <location>
        <begin position="487"/>
        <end position="557"/>
    </location>
</feature>
<dbReference type="InterPro" id="IPR000014">
    <property type="entry name" value="PAS"/>
</dbReference>
<dbReference type="Gene3D" id="1.10.3210.10">
    <property type="entry name" value="Hypothetical protein af1432"/>
    <property type="match status" value="1"/>
</dbReference>
<organism evidence="5 6">
    <name type="scientific">Halanaerobium polyolivorans</name>
    <dbReference type="NCBI Taxonomy" id="2886943"/>
    <lineage>
        <taxon>Bacteria</taxon>
        <taxon>Bacillati</taxon>
        <taxon>Bacillota</taxon>
        <taxon>Clostridia</taxon>
        <taxon>Halanaerobiales</taxon>
        <taxon>Halanaerobiaceae</taxon>
        <taxon>Halanaerobium</taxon>
    </lineage>
</organism>
<dbReference type="InterPro" id="IPR003607">
    <property type="entry name" value="HD/PDEase_dom"/>
</dbReference>
<dbReference type="AlphaFoldDB" id="A0AAW4X1A6"/>
<keyword evidence="2" id="KW-0812">Transmembrane</keyword>
<evidence type="ECO:0000313" key="5">
    <source>
        <dbReference type="EMBL" id="MCC3145612.1"/>
    </source>
</evidence>
<reference evidence="5 6" key="1">
    <citation type="submission" date="2021-10" db="EMBL/GenBank/DDBJ databases">
        <authorList>
            <person name="Grouzdev D.S."/>
            <person name="Pantiukh K.S."/>
            <person name="Krutkina M.S."/>
        </authorList>
    </citation>
    <scope>NUCLEOTIDE SEQUENCE [LARGE SCALE GENOMIC DNA]</scope>
    <source>
        <strain evidence="5 6">Z-7514</strain>
    </source>
</reference>
<comment type="caution">
    <text evidence="5">The sequence shown here is derived from an EMBL/GenBank/DDBJ whole genome shotgun (WGS) entry which is preliminary data.</text>
</comment>
<dbReference type="Proteomes" id="UP001199296">
    <property type="component" value="Unassembled WGS sequence"/>
</dbReference>
<keyword evidence="6" id="KW-1185">Reference proteome</keyword>
<dbReference type="SUPFAM" id="SSF109604">
    <property type="entry name" value="HD-domain/PDEase-like"/>
    <property type="match status" value="1"/>
</dbReference>
<feature type="transmembrane region" description="Helical" evidence="2">
    <location>
        <begin position="44"/>
        <end position="62"/>
    </location>
</feature>
<feature type="transmembrane region" description="Helical" evidence="2">
    <location>
        <begin position="7"/>
        <end position="24"/>
    </location>
</feature>
<proteinExistence type="predicted"/>
<dbReference type="PANTHER" id="PTHR43155">
    <property type="entry name" value="CYCLIC DI-GMP PHOSPHODIESTERASE PA4108-RELATED"/>
    <property type="match status" value="1"/>
</dbReference>
<keyword evidence="1" id="KW-0175">Coiled coil</keyword>
<dbReference type="CDD" id="cd00130">
    <property type="entry name" value="PAS"/>
    <property type="match status" value="1"/>
</dbReference>
<keyword evidence="2" id="KW-0472">Membrane</keyword>
<evidence type="ECO:0000259" key="3">
    <source>
        <dbReference type="PROSITE" id="PS50112"/>
    </source>
</evidence>
<dbReference type="SMART" id="SM00471">
    <property type="entry name" value="HDc"/>
    <property type="match status" value="1"/>
</dbReference>
<evidence type="ECO:0000256" key="2">
    <source>
        <dbReference type="SAM" id="Phobius"/>
    </source>
</evidence>
<protein>
    <submittedName>
        <fullName evidence="5">PAS domain S-box protein</fullName>
    </submittedName>
</protein>
<dbReference type="InterPro" id="IPR037522">
    <property type="entry name" value="HD_GYP_dom"/>
</dbReference>
<evidence type="ECO:0000256" key="1">
    <source>
        <dbReference type="SAM" id="Coils"/>
    </source>
</evidence>
<dbReference type="InterPro" id="IPR035965">
    <property type="entry name" value="PAS-like_dom_sf"/>
</dbReference>
<dbReference type="SUPFAM" id="SSF55785">
    <property type="entry name" value="PYP-like sensor domain (PAS domain)"/>
    <property type="match status" value="1"/>
</dbReference>
<dbReference type="EMBL" id="JAJFAT010000014">
    <property type="protein sequence ID" value="MCC3145612.1"/>
    <property type="molecule type" value="Genomic_DNA"/>
</dbReference>
<dbReference type="PROSITE" id="PS50112">
    <property type="entry name" value="PAS"/>
    <property type="match status" value="1"/>
</dbReference>
<dbReference type="Pfam" id="PF13426">
    <property type="entry name" value="PAS_9"/>
    <property type="match status" value="1"/>
</dbReference>
<sequence length="613" mass="71454">MPNFKKENKIILIYLGLGLSWYYFSQQYLPVFSDNFAYYNQLQNYNFLLYVLVSSFFAFILLKKYLSTIRDNKRLLKLKDKDLRDFKEQTQQLNNNLEQADQKLKRKNQRFVKMIAAVSALNDDQAEVEEDFLSKILSSAVQIIPEADYGKIYFFEGEKCKFLSAVGHDFEILRKTDFNKIFLCDSSDYKSKCIHDYMIKLERLPKKKREEIIRALKPIKESIYSEIIVKDKVIGRISLDIGEESEHNFSNLSSIILDSFAALASSHFAYEQYDKLQAKFTKELINSIIKILEMYDMYTKGHSEHVANLSLLLAEEMGLSDKKVMDAYWAGMVHDIGKLLIPINILNKKEKLTDIEYDLIKRHPFWGSKSLSDSDALKHIARYIQFHHERWDGKGYPNGLERNEIPIISQILSVADTWDAMTSNRSYRNSLSKEKALAEIKNNRGSQFSPAVVDAFIEIVEQRKINIEQKVKNKFNQLESKAVLSGGNNLFENLFERSSQGILILDDDFNVEKVNPYFLNLFGFQRNDVLGINIKNFLFPREKRTEVEKNIESLKAGQEINLNTYRQKKSGEKIEVEIQAFPVGESENEINYCFIYRDISQSTLSRNLYRYEA</sequence>
<keyword evidence="2" id="KW-1133">Transmembrane helix</keyword>
<dbReference type="PROSITE" id="PS51832">
    <property type="entry name" value="HD_GYP"/>
    <property type="match status" value="1"/>
</dbReference>
<accession>A0AAW4X1A6</accession>
<dbReference type="NCBIfam" id="TIGR00229">
    <property type="entry name" value="sensory_box"/>
    <property type="match status" value="1"/>
</dbReference>
<evidence type="ECO:0000313" key="6">
    <source>
        <dbReference type="Proteomes" id="UP001199296"/>
    </source>
</evidence>
<dbReference type="SMART" id="SM00091">
    <property type="entry name" value="PAS"/>
    <property type="match status" value="1"/>
</dbReference>
<feature type="coiled-coil region" evidence="1">
    <location>
        <begin position="76"/>
        <end position="110"/>
    </location>
</feature>
<name>A0AAW4X1A6_9FIRM</name>
<dbReference type="Gene3D" id="3.30.450.20">
    <property type="entry name" value="PAS domain"/>
    <property type="match status" value="1"/>
</dbReference>